<sequence length="116" mass="13400">MRALSNQDDDKITKEKKEEEKKLNRVSLLKLFTFADFYDSVLMALESIGAIIHGVSIPVFFIYFEKMINIIGLAYLAPKIASHKIAKYSLDFVYLSVAIMFSSWLEVACWMYTGEW</sequence>
<gene>
    <name evidence="1" type="ORF">Patl1_20815</name>
</gene>
<proteinExistence type="predicted"/>
<reference evidence="2" key="1">
    <citation type="journal article" date="2023" name="G3 (Bethesda)">
        <title>Genome assembly and association tests identify interacting loci associated with vigor, precocity, and sex in interspecific pistachio rootstocks.</title>
        <authorList>
            <person name="Palmer W."/>
            <person name="Jacygrad E."/>
            <person name="Sagayaradj S."/>
            <person name="Cavanaugh K."/>
            <person name="Han R."/>
            <person name="Bertier L."/>
            <person name="Beede B."/>
            <person name="Kafkas S."/>
            <person name="Golino D."/>
            <person name="Preece J."/>
            <person name="Michelmore R."/>
        </authorList>
    </citation>
    <scope>NUCLEOTIDE SEQUENCE [LARGE SCALE GENOMIC DNA]</scope>
</reference>
<dbReference type="EMBL" id="CM047900">
    <property type="protein sequence ID" value="KAJ0098538.1"/>
    <property type="molecule type" value="Genomic_DNA"/>
</dbReference>
<name>A0ACC1BHY6_9ROSI</name>
<protein>
    <submittedName>
        <fullName evidence="1">Uncharacterized protein</fullName>
    </submittedName>
</protein>
<keyword evidence="2" id="KW-1185">Reference proteome</keyword>
<organism evidence="1 2">
    <name type="scientific">Pistacia atlantica</name>
    <dbReference type="NCBI Taxonomy" id="434234"/>
    <lineage>
        <taxon>Eukaryota</taxon>
        <taxon>Viridiplantae</taxon>
        <taxon>Streptophyta</taxon>
        <taxon>Embryophyta</taxon>
        <taxon>Tracheophyta</taxon>
        <taxon>Spermatophyta</taxon>
        <taxon>Magnoliopsida</taxon>
        <taxon>eudicotyledons</taxon>
        <taxon>Gunneridae</taxon>
        <taxon>Pentapetalae</taxon>
        <taxon>rosids</taxon>
        <taxon>malvids</taxon>
        <taxon>Sapindales</taxon>
        <taxon>Anacardiaceae</taxon>
        <taxon>Pistacia</taxon>
    </lineage>
</organism>
<evidence type="ECO:0000313" key="2">
    <source>
        <dbReference type="Proteomes" id="UP001164250"/>
    </source>
</evidence>
<dbReference type="Proteomes" id="UP001164250">
    <property type="component" value="Chromosome 4"/>
</dbReference>
<accession>A0ACC1BHY6</accession>
<comment type="caution">
    <text evidence="1">The sequence shown here is derived from an EMBL/GenBank/DDBJ whole genome shotgun (WGS) entry which is preliminary data.</text>
</comment>
<evidence type="ECO:0000313" key="1">
    <source>
        <dbReference type="EMBL" id="KAJ0098538.1"/>
    </source>
</evidence>